<evidence type="ECO:0000256" key="4">
    <source>
        <dbReference type="ARBA" id="ARBA00022827"/>
    </source>
</evidence>
<evidence type="ECO:0000256" key="7">
    <source>
        <dbReference type="SAM" id="Coils"/>
    </source>
</evidence>
<sequence length="369" mass="40795">MQIIDKDINPYVDEWEKAKIFPAKKVFKKLGDAGLLGVTKSPEYGGLGLDFSFAAAVAEELGNINCGAIPMAIGVQSDMATPALNTFGSDYLKRNFLAPSIAGDMVACLGVSEPTAGSDVAAIKTRAERKGDDFIINGSKMWITNAFQADWICLLANTGSSSKLHQNKSLIVVPMDTPGIELIQKIDKIGMHSSDTAQINFENVRVPASHVIGEEGSGFMYQMVQFQQERLYGALACLRPLEKTIEETREYCRMRKIFGKSLLDMQTVHFRLAELETEIEALRALCYTATEKYLYNEDVTKLASMCKLKAGRLARECTDSCLQYWGGMGYTSDVLISRFYRDFRLISIGGGADEVMLSIICKYNNSLPK</sequence>
<dbReference type="InterPro" id="IPR037069">
    <property type="entry name" value="AcylCoA_DH/ox_N_sf"/>
</dbReference>
<dbReference type="Proteomes" id="UP000549394">
    <property type="component" value="Unassembled WGS sequence"/>
</dbReference>
<evidence type="ECO:0000256" key="6">
    <source>
        <dbReference type="RuleBase" id="RU362125"/>
    </source>
</evidence>
<dbReference type="PANTHER" id="PTHR48083:SF6">
    <property type="entry name" value="ACYL-COA DEHYDROGENASE 6"/>
    <property type="match status" value="1"/>
</dbReference>
<dbReference type="PANTHER" id="PTHR48083">
    <property type="entry name" value="MEDIUM-CHAIN SPECIFIC ACYL-COA DEHYDROGENASE, MITOCHONDRIAL-RELATED"/>
    <property type="match status" value="1"/>
</dbReference>
<dbReference type="PROSITE" id="PS00072">
    <property type="entry name" value="ACYL_COA_DH_1"/>
    <property type="match status" value="1"/>
</dbReference>
<dbReference type="GO" id="GO:0033539">
    <property type="term" value="P:fatty acid beta-oxidation using acyl-CoA dehydrogenase"/>
    <property type="evidence" value="ECO:0007669"/>
    <property type="project" value="TreeGrafter"/>
</dbReference>
<evidence type="ECO:0000313" key="11">
    <source>
        <dbReference type="EMBL" id="CAD5111350.1"/>
    </source>
</evidence>
<organism evidence="11 12">
    <name type="scientific">Dimorphilus gyrociliatus</name>
    <dbReference type="NCBI Taxonomy" id="2664684"/>
    <lineage>
        <taxon>Eukaryota</taxon>
        <taxon>Metazoa</taxon>
        <taxon>Spiralia</taxon>
        <taxon>Lophotrochozoa</taxon>
        <taxon>Annelida</taxon>
        <taxon>Polychaeta</taxon>
        <taxon>Polychaeta incertae sedis</taxon>
        <taxon>Dinophilidae</taxon>
        <taxon>Dimorphilus</taxon>
    </lineage>
</organism>
<dbReference type="InterPro" id="IPR013786">
    <property type="entry name" value="AcylCoA_DH/ox_N"/>
</dbReference>
<dbReference type="InterPro" id="IPR009075">
    <property type="entry name" value="AcylCo_DH/oxidase_C"/>
</dbReference>
<dbReference type="InterPro" id="IPR006089">
    <property type="entry name" value="Acyl-CoA_DH_CS"/>
</dbReference>
<keyword evidence="7" id="KW-0175">Coiled coil</keyword>
<keyword evidence="12" id="KW-1185">Reference proteome</keyword>
<feature type="coiled-coil region" evidence="7">
    <location>
        <begin position="265"/>
        <end position="292"/>
    </location>
</feature>
<dbReference type="InterPro" id="IPR046373">
    <property type="entry name" value="Acyl-CoA_Oxase/DH_mid-dom_sf"/>
</dbReference>
<comment type="similarity">
    <text evidence="2 6">Belongs to the acyl-CoA dehydrogenase family.</text>
</comment>
<proteinExistence type="inferred from homology"/>
<evidence type="ECO:0000313" key="12">
    <source>
        <dbReference type="Proteomes" id="UP000549394"/>
    </source>
</evidence>
<dbReference type="OrthoDB" id="10262177at2759"/>
<keyword evidence="5 6" id="KW-0560">Oxidoreductase</keyword>
<evidence type="ECO:0000256" key="3">
    <source>
        <dbReference type="ARBA" id="ARBA00022630"/>
    </source>
</evidence>
<dbReference type="Gene3D" id="2.40.110.10">
    <property type="entry name" value="Butyryl-CoA Dehydrogenase, subunit A, domain 2"/>
    <property type="match status" value="1"/>
</dbReference>
<gene>
    <name evidence="11" type="ORF">DGYR_LOCUS659</name>
</gene>
<dbReference type="SUPFAM" id="SSF56645">
    <property type="entry name" value="Acyl-CoA dehydrogenase NM domain-like"/>
    <property type="match status" value="1"/>
</dbReference>
<dbReference type="AlphaFoldDB" id="A0A7I8V5E2"/>
<evidence type="ECO:0000256" key="1">
    <source>
        <dbReference type="ARBA" id="ARBA00001974"/>
    </source>
</evidence>
<dbReference type="GO" id="GO:0003995">
    <property type="term" value="F:acyl-CoA dehydrogenase activity"/>
    <property type="evidence" value="ECO:0007669"/>
    <property type="project" value="InterPro"/>
</dbReference>
<evidence type="ECO:0000256" key="2">
    <source>
        <dbReference type="ARBA" id="ARBA00009347"/>
    </source>
</evidence>
<dbReference type="InterPro" id="IPR036250">
    <property type="entry name" value="AcylCo_DH-like_C"/>
</dbReference>
<dbReference type="InterPro" id="IPR050741">
    <property type="entry name" value="Acyl-CoA_dehydrogenase"/>
</dbReference>
<dbReference type="GO" id="GO:0005737">
    <property type="term" value="C:cytoplasm"/>
    <property type="evidence" value="ECO:0007669"/>
    <property type="project" value="TreeGrafter"/>
</dbReference>
<dbReference type="Gene3D" id="1.20.140.10">
    <property type="entry name" value="Butyryl-CoA Dehydrogenase, subunit A, domain 3"/>
    <property type="match status" value="1"/>
</dbReference>
<accession>A0A7I8V5E2</accession>
<name>A0A7I8V5E2_9ANNE</name>
<evidence type="ECO:0000259" key="8">
    <source>
        <dbReference type="Pfam" id="PF00441"/>
    </source>
</evidence>
<dbReference type="Gene3D" id="1.10.540.10">
    <property type="entry name" value="Acyl-CoA dehydrogenase/oxidase, N-terminal domain"/>
    <property type="match status" value="1"/>
</dbReference>
<keyword evidence="4 6" id="KW-0274">FAD</keyword>
<comment type="caution">
    <text evidence="11">The sequence shown here is derived from an EMBL/GenBank/DDBJ whole genome shotgun (WGS) entry which is preliminary data.</text>
</comment>
<evidence type="ECO:0000259" key="9">
    <source>
        <dbReference type="Pfam" id="PF02770"/>
    </source>
</evidence>
<feature type="domain" description="Acyl-CoA oxidase/dehydrogenase middle" evidence="9">
    <location>
        <begin position="108"/>
        <end position="204"/>
    </location>
</feature>
<evidence type="ECO:0000259" key="10">
    <source>
        <dbReference type="Pfam" id="PF02771"/>
    </source>
</evidence>
<keyword evidence="3 6" id="KW-0285">Flavoprotein</keyword>
<dbReference type="SUPFAM" id="SSF47203">
    <property type="entry name" value="Acyl-CoA dehydrogenase C-terminal domain-like"/>
    <property type="match status" value="1"/>
</dbReference>
<evidence type="ECO:0000256" key="5">
    <source>
        <dbReference type="ARBA" id="ARBA00023002"/>
    </source>
</evidence>
<comment type="cofactor">
    <cofactor evidence="1 6">
        <name>FAD</name>
        <dbReference type="ChEBI" id="CHEBI:57692"/>
    </cofactor>
</comment>
<dbReference type="InterPro" id="IPR006091">
    <property type="entry name" value="Acyl-CoA_Oxase/DH_mid-dom"/>
</dbReference>
<dbReference type="Pfam" id="PF02770">
    <property type="entry name" value="Acyl-CoA_dh_M"/>
    <property type="match status" value="1"/>
</dbReference>
<dbReference type="Pfam" id="PF02771">
    <property type="entry name" value="Acyl-CoA_dh_N"/>
    <property type="match status" value="1"/>
</dbReference>
<dbReference type="EMBL" id="CAJFCJ010000001">
    <property type="protein sequence ID" value="CAD5111350.1"/>
    <property type="molecule type" value="Genomic_DNA"/>
</dbReference>
<reference evidence="11 12" key="1">
    <citation type="submission" date="2020-08" db="EMBL/GenBank/DDBJ databases">
        <authorList>
            <person name="Hejnol A."/>
        </authorList>
    </citation>
    <scope>NUCLEOTIDE SEQUENCE [LARGE SCALE GENOMIC DNA]</scope>
</reference>
<dbReference type="FunFam" id="2.40.110.10:FF:000002">
    <property type="entry name" value="Acyl-CoA dehydrogenase fadE12"/>
    <property type="match status" value="1"/>
</dbReference>
<feature type="domain" description="Acyl-CoA dehydrogenase/oxidase C-terminal" evidence="8">
    <location>
        <begin position="216"/>
        <end position="361"/>
    </location>
</feature>
<dbReference type="InterPro" id="IPR009100">
    <property type="entry name" value="AcylCoA_DH/oxidase_NM_dom_sf"/>
</dbReference>
<dbReference type="GO" id="GO:0050660">
    <property type="term" value="F:flavin adenine dinucleotide binding"/>
    <property type="evidence" value="ECO:0007669"/>
    <property type="project" value="InterPro"/>
</dbReference>
<dbReference type="PROSITE" id="PS00073">
    <property type="entry name" value="ACYL_COA_DH_2"/>
    <property type="match status" value="1"/>
</dbReference>
<protein>
    <submittedName>
        <fullName evidence="11">DgyrCDS666</fullName>
    </submittedName>
</protein>
<feature type="domain" description="Acyl-CoA dehydrogenase/oxidase N-terminal" evidence="10">
    <location>
        <begin position="3"/>
        <end position="104"/>
    </location>
</feature>
<dbReference type="Pfam" id="PF00441">
    <property type="entry name" value="Acyl-CoA_dh_1"/>
    <property type="match status" value="1"/>
</dbReference>